<keyword evidence="10 13" id="KW-0472">Membrane</keyword>
<dbReference type="PANTHER" id="PTHR27009">
    <property type="entry name" value="RUST RESISTANCE KINASE LR10-RELATED"/>
    <property type="match status" value="1"/>
</dbReference>
<evidence type="ECO:0000256" key="4">
    <source>
        <dbReference type="ARBA" id="ARBA00022692"/>
    </source>
</evidence>
<evidence type="ECO:0000313" key="15">
    <source>
        <dbReference type="EMBL" id="KAK5844249.1"/>
    </source>
</evidence>
<evidence type="ECO:0000256" key="8">
    <source>
        <dbReference type="ARBA" id="ARBA00022840"/>
    </source>
</evidence>
<keyword evidence="17" id="KW-1185">Reference proteome</keyword>
<keyword evidence="7" id="KW-0418">Kinase</keyword>
<reference evidence="15 17" key="1">
    <citation type="submission" date="2023-03" db="EMBL/GenBank/DDBJ databases">
        <title>WGS of Gossypium arboreum.</title>
        <authorList>
            <person name="Yu D."/>
        </authorList>
    </citation>
    <scope>NUCLEOTIDE SEQUENCE [LARGE SCALE GENOMIC DNA]</scope>
    <source>
        <tissue evidence="15">Leaf</tissue>
    </source>
</reference>
<dbReference type="Gene3D" id="1.10.510.10">
    <property type="entry name" value="Transferase(Phosphotransferase) domain 1"/>
    <property type="match status" value="1"/>
</dbReference>
<gene>
    <name evidence="15" type="ORF">PVK06_000385</name>
    <name evidence="16" type="ORF">PVK06_000386</name>
</gene>
<evidence type="ECO:0000256" key="7">
    <source>
        <dbReference type="ARBA" id="ARBA00022777"/>
    </source>
</evidence>
<feature type="transmembrane region" description="Helical" evidence="13">
    <location>
        <begin position="332"/>
        <end position="358"/>
    </location>
</feature>
<dbReference type="PROSITE" id="PS00107">
    <property type="entry name" value="PROTEIN_KINASE_ATP"/>
    <property type="match status" value="1"/>
</dbReference>
<dbReference type="Gene3D" id="3.30.200.20">
    <property type="entry name" value="Phosphorylase Kinase, domain 1"/>
    <property type="match status" value="1"/>
</dbReference>
<dbReference type="EMBL" id="JARKNE010000001">
    <property type="protein sequence ID" value="KAK5844249.1"/>
    <property type="molecule type" value="Genomic_DNA"/>
</dbReference>
<organism evidence="15 17">
    <name type="scientific">Gossypium arboreum</name>
    <name type="common">Tree cotton</name>
    <name type="synonym">Gossypium nanking</name>
    <dbReference type="NCBI Taxonomy" id="29729"/>
    <lineage>
        <taxon>Eukaryota</taxon>
        <taxon>Viridiplantae</taxon>
        <taxon>Streptophyta</taxon>
        <taxon>Embryophyta</taxon>
        <taxon>Tracheophyta</taxon>
        <taxon>Spermatophyta</taxon>
        <taxon>Magnoliopsida</taxon>
        <taxon>eudicotyledons</taxon>
        <taxon>Gunneridae</taxon>
        <taxon>Pentapetalae</taxon>
        <taxon>rosids</taxon>
        <taxon>malvids</taxon>
        <taxon>Malvales</taxon>
        <taxon>Malvaceae</taxon>
        <taxon>Malvoideae</taxon>
        <taxon>Gossypium</taxon>
    </lineage>
</organism>
<dbReference type="Pfam" id="PF13947">
    <property type="entry name" value="GUB_WAK_bind"/>
    <property type="match status" value="1"/>
</dbReference>
<dbReference type="InterPro" id="IPR045874">
    <property type="entry name" value="LRK10/LRL21-25-like"/>
</dbReference>
<evidence type="ECO:0000256" key="9">
    <source>
        <dbReference type="ARBA" id="ARBA00022989"/>
    </source>
</evidence>
<dbReference type="Pfam" id="PF00069">
    <property type="entry name" value="Pkinase"/>
    <property type="match status" value="1"/>
</dbReference>
<evidence type="ECO:0000256" key="3">
    <source>
        <dbReference type="ARBA" id="ARBA00022679"/>
    </source>
</evidence>
<dbReference type="InterPro" id="IPR017441">
    <property type="entry name" value="Protein_kinase_ATP_BS"/>
</dbReference>
<keyword evidence="8 12" id="KW-0067">ATP-binding</keyword>
<evidence type="ECO:0000256" key="11">
    <source>
        <dbReference type="ARBA" id="ARBA00023180"/>
    </source>
</evidence>
<evidence type="ECO:0000256" key="12">
    <source>
        <dbReference type="PROSITE-ProRule" id="PRU10141"/>
    </source>
</evidence>
<evidence type="ECO:0000256" key="5">
    <source>
        <dbReference type="ARBA" id="ARBA00022729"/>
    </source>
</evidence>
<evidence type="ECO:0000256" key="6">
    <source>
        <dbReference type="ARBA" id="ARBA00022741"/>
    </source>
</evidence>
<dbReference type="PROSITE" id="PS50011">
    <property type="entry name" value="PROTEIN_KINASE_DOM"/>
    <property type="match status" value="1"/>
</dbReference>
<name>A0ABR0QZ52_GOSAR</name>
<dbReference type="SUPFAM" id="SSF56112">
    <property type="entry name" value="Protein kinase-like (PK-like)"/>
    <property type="match status" value="1"/>
</dbReference>
<comment type="subcellular location">
    <subcellularLocation>
        <location evidence="1">Membrane</location>
        <topology evidence="1">Single-pass type I membrane protein</topology>
    </subcellularLocation>
</comment>
<dbReference type="InterPro" id="IPR011009">
    <property type="entry name" value="Kinase-like_dom_sf"/>
</dbReference>
<keyword evidence="3" id="KW-0808">Transferase</keyword>
<keyword evidence="4 13" id="KW-0812">Transmembrane</keyword>
<feature type="binding site" evidence="12">
    <location>
        <position position="423"/>
    </location>
    <ligand>
        <name>ATP</name>
        <dbReference type="ChEBI" id="CHEBI:30616"/>
    </ligand>
</feature>
<dbReference type="SMART" id="SM00220">
    <property type="entry name" value="S_TKc"/>
    <property type="match status" value="1"/>
</dbReference>
<evidence type="ECO:0000259" key="14">
    <source>
        <dbReference type="PROSITE" id="PS50011"/>
    </source>
</evidence>
<comment type="caution">
    <text evidence="15">The sequence shown here is derived from an EMBL/GenBank/DDBJ whole genome shotgun (WGS) entry which is preliminary data.</text>
</comment>
<keyword evidence="2" id="KW-0723">Serine/threonine-protein kinase</keyword>
<evidence type="ECO:0000313" key="17">
    <source>
        <dbReference type="Proteomes" id="UP001358586"/>
    </source>
</evidence>
<keyword evidence="11" id="KW-0325">Glycoprotein</keyword>
<proteinExistence type="predicted"/>
<dbReference type="InterPro" id="IPR025287">
    <property type="entry name" value="WAK_GUB"/>
</dbReference>
<evidence type="ECO:0000256" key="1">
    <source>
        <dbReference type="ARBA" id="ARBA00004479"/>
    </source>
</evidence>
<keyword evidence="6 12" id="KW-0547">Nucleotide-binding</keyword>
<evidence type="ECO:0000256" key="2">
    <source>
        <dbReference type="ARBA" id="ARBA00022527"/>
    </source>
</evidence>
<dbReference type="EMBL" id="JARKNE010000001">
    <property type="protein sequence ID" value="KAK5844250.1"/>
    <property type="molecule type" value="Genomic_DNA"/>
</dbReference>
<dbReference type="InterPro" id="IPR000719">
    <property type="entry name" value="Prot_kinase_dom"/>
</dbReference>
<protein>
    <recommendedName>
        <fullName evidence="14">Protein kinase domain-containing protein</fullName>
    </recommendedName>
</protein>
<dbReference type="Proteomes" id="UP001358586">
    <property type="component" value="Chromosome 1"/>
</dbReference>
<keyword evidence="5" id="KW-0732">Signal</keyword>
<feature type="domain" description="Protein kinase" evidence="14">
    <location>
        <begin position="395"/>
        <end position="672"/>
    </location>
</feature>
<evidence type="ECO:0000313" key="16">
    <source>
        <dbReference type="EMBL" id="KAK5844250.1"/>
    </source>
</evidence>
<evidence type="ECO:0000256" key="10">
    <source>
        <dbReference type="ARBA" id="ARBA00023136"/>
    </source>
</evidence>
<accession>A0ABR0QZ52</accession>
<dbReference type="PROSITE" id="PS00108">
    <property type="entry name" value="PROTEIN_KINASE_ST"/>
    <property type="match status" value="1"/>
</dbReference>
<dbReference type="InterPro" id="IPR008271">
    <property type="entry name" value="Ser/Thr_kinase_AS"/>
</dbReference>
<feature type="transmembrane region" description="Helical" evidence="13">
    <location>
        <begin position="51"/>
        <end position="71"/>
    </location>
</feature>
<feature type="transmembrane region" description="Helical" evidence="13">
    <location>
        <begin position="296"/>
        <end position="320"/>
    </location>
</feature>
<sequence length="715" mass="82263">MKSLVLLLPTPHGAISHLEIFSTYIPDFVRSFIVALLLYQNISMSYLKAKLPLFGHLMPTFALFLILFPGASLARHLFNQDCGSTFCGNLNISYPFRLKNQPPQCGCYELELACENNNRTTLVLREGKFVVQNFFYENKTIQVMDSNLDKNDCNSLPLSSIYFKYLDGQLYSVFSSPHYYSHSHHYYTSYYYYSRELEASIMYVVNCWKPIKSSQYIDASRCITKSNISFPPTFFYFLDRNTVQNLNQACTVEAEVPIMVKSISGMPTLAIYNKLSQGFYLSWYENPYLELSGLRYVMFCFGLCLNEIGMHMVSLLYISYCRMRYMMFCLELCLYGIGFSIILRLFFGIPCLLVLVIYKWRRRHLSIDDKIEEFLQSHDLAPIRYSFKEVKKMTKNFKDKLGEGGYGSVFKGKLCSGHHVAIKLLCTSKGKGQDFINEVASIGRIHHANVTKLIGFCVEGSKQALVYDFMSNGSLDKIIFSKEKNNTLDWKKLFDIVLGVARGIDYFHHGCDMQILHFDIKPHNILLDENFNPKVSDFGLAKLYSANESIVSLTTARGTIGYIAPELVYKNLEGISYKADVYSFGMLVMEMVGRRKNFNAFVDHTSQKYFPSWIYDQLDQGEDIELEDVSNDEKVLIRKMIITAFWCIQLLPSDRPSMNEVLKMLESNVELLEMPLKPFHQLPLETSMEVHSCKNSNDEESRSLDVVTITSFNVV</sequence>
<keyword evidence="9 13" id="KW-1133">Transmembrane helix</keyword>
<feature type="transmembrane region" description="Helical" evidence="13">
    <location>
        <begin position="20"/>
        <end position="39"/>
    </location>
</feature>
<evidence type="ECO:0000256" key="13">
    <source>
        <dbReference type="SAM" id="Phobius"/>
    </source>
</evidence>